<organism evidence="1 2">
    <name type="scientific">Paenibacillus cookii</name>
    <dbReference type="NCBI Taxonomy" id="157839"/>
    <lineage>
        <taxon>Bacteria</taxon>
        <taxon>Bacillati</taxon>
        <taxon>Bacillota</taxon>
        <taxon>Bacilli</taxon>
        <taxon>Bacillales</taxon>
        <taxon>Paenibacillaceae</taxon>
        <taxon>Paenibacillus</taxon>
    </lineage>
</organism>
<accession>A0ABQ4LX36</accession>
<reference evidence="1 2" key="1">
    <citation type="submission" date="2021-03" db="EMBL/GenBank/DDBJ databases">
        <title>Antimicrobial resistance genes in bacteria isolated from Japanese honey, and their potential for conferring macrolide and lincosamide resistance in the American foulbrood pathogen Paenibacillus larvae.</title>
        <authorList>
            <person name="Okamoto M."/>
            <person name="Kumagai M."/>
            <person name="Kanamori H."/>
            <person name="Takamatsu D."/>
        </authorList>
    </citation>
    <scope>NUCLEOTIDE SEQUENCE [LARGE SCALE GENOMIC DNA]</scope>
    <source>
        <strain evidence="1 2">J21TS3</strain>
    </source>
</reference>
<sequence>MNKDPYGQLASALYSSVGKHTRQALGGVGAVLGTITGTGLKLDDFKHEFQDYLVAELPGLLSVPSHMETGTMMQSGQLNWENKQTSFNFDETEIEDARLSLALKPGDRVLAVRVNGGNDVVVVCKVVSGHG</sequence>
<dbReference type="EMBL" id="BORW01000012">
    <property type="protein sequence ID" value="GIO67840.1"/>
    <property type="molecule type" value="Genomic_DNA"/>
</dbReference>
<keyword evidence="2" id="KW-1185">Reference proteome</keyword>
<evidence type="ECO:0000313" key="2">
    <source>
        <dbReference type="Proteomes" id="UP000680638"/>
    </source>
</evidence>
<comment type="caution">
    <text evidence="1">The sequence shown here is derived from an EMBL/GenBank/DDBJ whole genome shotgun (WGS) entry which is preliminary data.</text>
</comment>
<gene>
    <name evidence="1" type="ORF">J21TS3_26610</name>
</gene>
<proteinExistence type="predicted"/>
<protein>
    <recommendedName>
        <fullName evidence="3">DUF2577 domain-containing protein</fullName>
    </recommendedName>
</protein>
<evidence type="ECO:0008006" key="3">
    <source>
        <dbReference type="Google" id="ProtNLM"/>
    </source>
</evidence>
<evidence type="ECO:0000313" key="1">
    <source>
        <dbReference type="EMBL" id="GIO67840.1"/>
    </source>
</evidence>
<dbReference type="Proteomes" id="UP000680638">
    <property type="component" value="Unassembled WGS sequence"/>
</dbReference>
<name>A0ABQ4LX36_9BACL</name>
<dbReference type="RefSeq" id="WP_212950179.1">
    <property type="nucleotide sequence ID" value="NZ_BORW01000012.1"/>
</dbReference>